<evidence type="ECO:0000256" key="1">
    <source>
        <dbReference type="SAM" id="Phobius"/>
    </source>
</evidence>
<dbReference type="AlphaFoldDB" id="A0A1M4V035"/>
<proteinExistence type="predicted"/>
<evidence type="ECO:0000313" key="3">
    <source>
        <dbReference type="Proteomes" id="UP000184251"/>
    </source>
</evidence>
<dbReference type="InterPro" id="IPR010718">
    <property type="entry name" value="DUF1294"/>
</dbReference>
<name>A0A1M4V035_9FIRM</name>
<accession>A0A1M4V035</accession>
<dbReference type="Proteomes" id="UP000184251">
    <property type="component" value="Unassembled WGS sequence"/>
</dbReference>
<feature type="transmembrane region" description="Helical" evidence="1">
    <location>
        <begin position="66"/>
        <end position="86"/>
    </location>
</feature>
<sequence length="88" mass="10077">MIDEKLIIAIFLNIMGFASMGLDKLFAVKNKRRIPEKTLIALAVLGGSVGTLIGMQVFHHKVRKPLFLYGVPVVLTLQLYLYYYFFIR</sequence>
<feature type="transmembrane region" description="Helical" evidence="1">
    <location>
        <begin position="6"/>
        <end position="27"/>
    </location>
</feature>
<keyword evidence="3" id="KW-1185">Reference proteome</keyword>
<protein>
    <submittedName>
        <fullName evidence="2">Uncharacterized membrane protein YsdA, DUF1294 family</fullName>
    </submittedName>
</protein>
<reference evidence="2 3" key="1">
    <citation type="submission" date="2016-11" db="EMBL/GenBank/DDBJ databases">
        <authorList>
            <person name="Jaros S."/>
            <person name="Januszkiewicz K."/>
            <person name="Wedrychowicz H."/>
        </authorList>
    </citation>
    <scope>NUCLEOTIDE SEQUENCE [LARGE SCALE GENOMIC DNA]</scope>
    <source>
        <strain evidence="2 3">DSM 14828</strain>
    </source>
</reference>
<keyword evidence="1" id="KW-0472">Membrane</keyword>
<dbReference type="RefSeq" id="WP_073269860.1">
    <property type="nucleotide sequence ID" value="NZ_FQTU01000004.1"/>
</dbReference>
<dbReference type="OrthoDB" id="1698854at2"/>
<dbReference type="EMBL" id="FQTU01000004">
    <property type="protein sequence ID" value="SHE62326.1"/>
    <property type="molecule type" value="Genomic_DNA"/>
</dbReference>
<dbReference type="STRING" id="1120975.SAMN02746064_00875"/>
<keyword evidence="1" id="KW-0812">Transmembrane</keyword>
<evidence type="ECO:0000313" key="2">
    <source>
        <dbReference type="EMBL" id="SHE62326.1"/>
    </source>
</evidence>
<dbReference type="Pfam" id="PF06961">
    <property type="entry name" value="DUF1294"/>
    <property type="match status" value="1"/>
</dbReference>
<feature type="transmembrane region" description="Helical" evidence="1">
    <location>
        <begin position="39"/>
        <end position="60"/>
    </location>
</feature>
<organism evidence="2 3">
    <name type="scientific">Alkalibacter saccharofermentans DSM 14828</name>
    <dbReference type="NCBI Taxonomy" id="1120975"/>
    <lineage>
        <taxon>Bacteria</taxon>
        <taxon>Bacillati</taxon>
        <taxon>Bacillota</taxon>
        <taxon>Clostridia</taxon>
        <taxon>Eubacteriales</taxon>
        <taxon>Eubacteriaceae</taxon>
        <taxon>Alkalibacter</taxon>
    </lineage>
</organism>
<gene>
    <name evidence="2" type="ORF">SAMN02746064_00875</name>
</gene>
<keyword evidence="1" id="KW-1133">Transmembrane helix</keyword>